<comment type="similarity">
    <text evidence="10 13">Belongs to the TonB-dependent receptor family.</text>
</comment>
<keyword evidence="4 10" id="KW-0812">Transmembrane</keyword>
<dbReference type="RefSeq" id="WP_101720519.1">
    <property type="nucleotide sequence ID" value="NZ_PJRS01000049.1"/>
</dbReference>
<evidence type="ECO:0000256" key="8">
    <source>
        <dbReference type="ARBA" id="ARBA00023170"/>
    </source>
</evidence>
<reference evidence="17 18" key="1">
    <citation type="submission" date="2017-12" db="EMBL/GenBank/DDBJ databases">
        <title>The genome sequence of Caulobacter sp. 410.</title>
        <authorList>
            <person name="Gao J."/>
            <person name="Mao X."/>
            <person name="Sun J."/>
        </authorList>
    </citation>
    <scope>NUCLEOTIDE SEQUENCE [LARGE SCALE GENOMIC DNA]</scope>
    <source>
        <strain evidence="17 18">410</strain>
    </source>
</reference>
<dbReference type="InterPro" id="IPR037066">
    <property type="entry name" value="Plug_dom_sf"/>
</dbReference>
<evidence type="ECO:0000256" key="10">
    <source>
        <dbReference type="PROSITE-ProRule" id="PRU01360"/>
    </source>
</evidence>
<evidence type="ECO:0000256" key="14">
    <source>
        <dbReference type="SAM" id="SignalP"/>
    </source>
</evidence>
<keyword evidence="3 10" id="KW-1134">Transmembrane beta strand</keyword>
<evidence type="ECO:0000256" key="3">
    <source>
        <dbReference type="ARBA" id="ARBA00022452"/>
    </source>
</evidence>
<evidence type="ECO:0000313" key="17">
    <source>
        <dbReference type="EMBL" id="PLR18807.1"/>
    </source>
</evidence>
<dbReference type="InterPro" id="IPR036942">
    <property type="entry name" value="Beta-barrel_TonB_sf"/>
</dbReference>
<dbReference type="Proteomes" id="UP000234479">
    <property type="component" value="Unassembled WGS sequence"/>
</dbReference>
<keyword evidence="9 10" id="KW-0998">Cell outer membrane</keyword>
<evidence type="ECO:0000259" key="15">
    <source>
        <dbReference type="Pfam" id="PF00593"/>
    </source>
</evidence>
<gene>
    <name evidence="17" type="ORF">SGCZBJ_24525</name>
</gene>
<feature type="domain" description="TonB-dependent receptor plug" evidence="16">
    <location>
        <begin position="57"/>
        <end position="159"/>
    </location>
</feature>
<feature type="signal peptide" evidence="14">
    <location>
        <begin position="1"/>
        <end position="26"/>
    </location>
</feature>
<dbReference type="GO" id="GO:0044718">
    <property type="term" value="P:siderophore transmembrane transport"/>
    <property type="evidence" value="ECO:0007669"/>
    <property type="project" value="TreeGrafter"/>
</dbReference>
<evidence type="ECO:0000256" key="2">
    <source>
        <dbReference type="ARBA" id="ARBA00022448"/>
    </source>
</evidence>
<evidence type="ECO:0000256" key="4">
    <source>
        <dbReference type="ARBA" id="ARBA00022692"/>
    </source>
</evidence>
<evidence type="ECO:0000259" key="16">
    <source>
        <dbReference type="Pfam" id="PF07715"/>
    </source>
</evidence>
<dbReference type="GO" id="GO:0009279">
    <property type="term" value="C:cell outer membrane"/>
    <property type="evidence" value="ECO:0007669"/>
    <property type="project" value="UniProtKB-SubCell"/>
</dbReference>
<dbReference type="Gene3D" id="2.170.130.10">
    <property type="entry name" value="TonB-dependent receptor, plug domain"/>
    <property type="match status" value="1"/>
</dbReference>
<feature type="short sequence motif" description="TonB box" evidence="11">
    <location>
        <begin position="36"/>
        <end position="42"/>
    </location>
</feature>
<organism evidence="17 18">
    <name type="scientific">Caulobacter zeae</name>
    <dbReference type="NCBI Taxonomy" id="2055137"/>
    <lineage>
        <taxon>Bacteria</taxon>
        <taxon>Pseudomonadati</taxon>
        <taxon>Pseudomonadota</taxon>
        <taxon>Alphaproteobacteria</taxon>
        <taxon>Caulobacterales</taxon>
        <taxon>Caulobacteraceae</taxon>
        <taxon>Caulobacter</taxon>
    </lineage>
</organism>
<feature type="short sequence motif" description="TonB C-terminal box" evidence="12">
    <location>
        <begin position="792"/>
        <end position="809"/>
    </location>
</feature>
<dbReference type="PROSITE" id="PS00430">
    <property type="entry name" value="TONB_DEPENDENT_REC_1"/>
    <property type="match status" value="1"/>
</dbReference>
<keyword evidence="6 11" id="KW-0798">TonB box</keyword>
<keyword evidence="5 14" id="KW-0732">Signal</keyword>
<keyword evidence="18" id="KW-1185">Reference proteome</keyword>
<feature type="chain" id="PRO_5014626336" evidence="14">
    <location>
        <begin position="27"/>
        <end position="809"/>
    </location>
</feature>
<keyword evidence="7 10" id="KW-0472">Membrane</keyword>
<name>A0A2N5CYB3_9CAUL</name>
<comment type="caution">
    <text evidence="17">The sequence shown here is derived from an EMBL/GenBank/DDBJ whole genome shotgun (WGS) entry which is preliminary data.</text>
</comment>
<proteinExistence type="inferred from homology"/>
<feature type="domain" description="TonB-dependent receptor-like beta-barrel" evidence="15">
    <location>
        <begin position="249"/>
        <end position="765"/>
    </location>
</feature>
<dbReference type="Pfam" id="PF07715">
    <property type="entry name" value="Plug"/>
    <property type="match status" value="1"/>
</dbReference>
<evidence type="ECO:0000256" key="1">
    <source>
        <dbReference type="ARBA" id="ARBA00004571"/>
    </source>
</evidence>
<dbReference type="GO" id="GO:0015344">
    <property type="term" value="F:siderophore uptake transmembrane transporter activity"/>
    <property type="evidence" value="ECO:0007669"/>
    <property type="project" value="TreeGrafter"/>
</dbReference>
<comment type="subcellular location">
    <subcellularLocation>
        <location evidence="1 10">Cell outer membrane</location>
        <topology evidence="1 10">Multi-pass membrane protein</topology>
    </subcellularLocation>
</comment>
<dbReference type="InterPro" id="IPR012910">
    <property type="entry name" value="Plug_dom"/>
</dbReference>
<dbReference type="PANTHER" id="PTHR30069:SF29">
    <property type="entry name" value="HEMOGLOBIN AND HEMOGLOBIN-HAPTOGLOBIN-BINDING PROTEIN 1-RELATED"/>
    <property type="match status" value="1"/>
</dbReference>
<evidence type="ECO:0000256" key="5">
    <source>
        <dbReference type="ARBA" id="ARBA00022729"/>
    </source>
</evidence>
<dbReference type="OrthoDB" id="593427at2"/>
<dbReference type="PROSITE" id="PS52016">
    <property type="entry name" value="TONB_DEPENDENT_REC_3"/>
    <property type="match status" value="1"/>
</dbReference>
<dbReference type="SUPFAM" id="SSF56935">
    <property type="entry name" value="Porins"/>
    <property type="match status" value="1"/>
</dbReference>
<dbReference type="Pfam" id="PF00593">
    <property type="entry name" value="TonB_dep_Rec_b-barrel"/>
    <property type="match status" value="1"/>
</dbReference>
<protein>
    <submittedName>
        <fullName evidence="17">TonB-dependent receptor</fullName>
    </submittedName>
</protein>
<evidence type="ECO:0000313" key="18">
    <source>
        <dbReference type="Proteomes" id="UP000234479"/>
    </source>
</evidence>
<dbReference type="Gene3D" id="2.40.170.20">
    <property type="entry name" value="TonB-dependent receptor, beta-barrel domain"/>
    <property type="match status" value="1"/>
</dbReference>
<evidence type="ECO:0000256" key="13">
    <source>
        <dbReference type="RuleBase" id="RU003357"/>
    </source>
</evidence>
<dbReference type="InterPro" id="IPR010917">
    <property type="entry name" value="TonB_rcpt_CS"/>
</dbReference>
<dbReference type="InterPro" id="IPR010916">
    <property type="entry name" value="TonB_box_CS"/>
</dbReference>
<dbReference type="InterPro" id="IPR000531">
    <property type="entry name" value="Beta-barrel_TonB"/>
</dbReference>
<evidence type="ECO:0000256" key="11">
    <source>
        <dbReference type="PROSITE-ProRule" id="PRU10143"/>
    </source>
</evidence>
<dbReference type="EMBL" id="PJRS01000049">
    <property type="protein sequence ID" value="PLR18807.1"/>
    <property type="molecule type" value="Genomic_DNA"/>
</dbReference>
<sequence>MNRTKLACLATTALFGGLLSAAGAYAQSTATTELDTVVVTAASGPKTMDGTMVAETAPKGKYTVTNEFLNRQADGQTVLQSLNLVPGLVFTNSDPYGSSGGSIRLHGQDGAHIGFLVDGVPLNDGGNYAIYSNQQVDAELIQQANVNTGSTDADSVTASSTAGVINYTTLRATKDFGVVTKAGVGTDNFRRAFALLQTGEFGPLGTRAWITGSWQKYDKFKGPGTLEKKQVNARIEQDLAKPGDFLALNFNYNENRNNSYYAPYLTNADASVAGDVATYGEDYDFSTTPGASNYYGLRLNPSNTGTIRGQSRFTLLPNLKLTVDPSFNYTLANGGGSTSLSETSIQLKNSAGKGVDLNGDGDTSDTVLVYSPSNTNSRRWGLNTSLIWDVADHHRVRFAYAWDEAHTRQTGEYSVLNSNGDPTDVFSGKDGYGVAVQTADGDVAQKRNRASVATFNQFSVEYRGEFLDEKLIANIGVRLPTLDRELNQYCYSRAGSTTYYCSSMTPTATAAKADGAVASVVTVNGATYFSPFSAKKSYDDILPNVGLSYRIGDNHSVYGSYSEQMSAPKVDNLYTLTSTGALGNVEPETGQTVEVGYRFRTPTVMASASVYHTNIQNRIVTTVDQNDGTYIDRNVGDVEIQGFDAQAQWRLDDSLTIYGSMAYTDAKLQDDLAVSYSSTTGLATYADTAGKQVVETPKWTFAGRLTYDIGKFQIGVQGKFIGERYMTDVNDQKLPHYTVWDADVRYDLGGDGWKKSYLQLNVTNILDKFYYGNLSGTQTSATPGDPGYARTYAYVGAPRAAVLSLRTAF</sequence>
<evidence type="ECO:0000256" key="7">
    <source>
        <dbReference type="ARBA" id="ARBA00023136"/>
    </source>
</evidence>
<evidence type="ECO:0000256" key="12">
    <source>
        <dbReference type="PROSITE-ProRule" id="PRU10144"/>
    </source>
</evidence>
<dbReference type="PROSITE" id="PS01156">
    <property type="entry name" value="TONB_DEPENDENT_REC_2"/>
    <property type="match status" value="1"/>
</dbReference>
<dbReference type="PANTHER" id="PTHR30069">
    <property type="entry name" value="TONB-DEPENDENT OUTER MEMBRANE RECEPTOR"/>
    <property type="match status" value="1"/>
</dbReference>
<keyword evidence="2 10" id="KW-0813">Transport</keyword>
<dbReference type="InterPro" id="IPR039426">
    <property type="entry name" value="TonB-dep_rcpt-like"/>
</dbReference>
<evidence type="ECO:0000256" key="9">
    <source>
        <dbReference type="ARBA" id="ARBA00023237"/>
    </source>
</evidence>
<evidence type="ECO:0000256" key="6">
    <source>
        <dbReference type="ARBA" id="ARBA00023077"/>
    </source>
</evidence>
<keyword evidence="8 17" id="KW-0675">Receptor</keyword>
<accession>A0A2N5CYB3</accession>
<dbReference type="AlphaFoldDB" id="A0A2N5CYB3"/>